<evidence type="ECO:0000313" key="1">
    <source>
        <dbReference type="EMBL" id="SVA90791.1"/>
    </source>
</evidence>
<feature type="non-terminal residue" evidence="1">
    <location>
        <position position="39"/>
    </location>
</feature>
<protein>
    <submittedName>
        <fullName evidence="1">Uncharacterized protein</fullName>
    </submittedName>
</protein>
<sequence length="39" mass="4324">VLLENPITYANATPLIPNNSAKENIEITRTLKVITFPIT</sequence>
<name>A0A381ZPA3_9ZZZZ</name>
<proteinExistence type="predicted"/>
<organism evidence="1">
    <name type="scientific">marine metagenome</name>
    <dbReference type="NCBI Taxonomy" id="408172"/>
    <lineage>
        <taxon>unclassified sequences</taxon>
        <taxon>metagenomes</taxon>
        <taxon>ecological metagenomes</taxon>
    </lineage>
</organism>
<reference evidence="1" key="1">
    <citation type="submission" date="2018-05" db="EMBL/GenBank/DDBJ databases">
        <authorList>
            <person name="Lanie J.A."/>
            <person name="Ng W.-L."/>
            <person name="Kazmierczak K.M."/>
            <person name="Andrzejewski T.M."/>
            <person name="Davidsen T.M."/>
            <person name="Wayne K.J."/>
            <person name="Tettelin H."/>
            <person name="Glass J.I."/>
            <person name="Rusch D."/>
            <person name="Podicherti R."/>
            <person name="Tsui H.-C.T."/>
            <person name="Winkler M.E."/>
        </authorList>
    </citation>
    <scope>NUCLEOTIDE SEQUENCE</scope>
</reference>
<accession>A0A381ZPA3</accession>
<gene>
    <name evidence="1" type="ORF">METZ01_LOCUS143645</name>
</gene>
<dbReference type="AlphaFoldDB" id="A0A381ZPA3"/>
<feature type="non-terminal residue" evidence="1">
    <location>
        <position position="1"/>
    </location>
</feature>
<dbReference type="EMBL" id="UINC01022021">
    <property type="protein sequence ID" value="SVA90791.1"/>
    <property type="molecule type" value="Genomic_DNA"/>
</dbReference>